<dbReference type="KEGG" id="pvp:105290226"/>
<keyword evidence="7 13" id="KW-0378">Hydrolase</keyword>
<gene>
    <name evidence="19" type="primary">SPAM1</name>
</gene>
<dbReference type="InterPro" id="IPR017853">
    <property type="entry name" value="GH"/>
</dbReference>
<organism evidence="18 19">
    <name type="scientific">Pteropus vampyrus</name>
    <name type="common">Large flying fox</name>
    <dbReference type="NCBI Taxonomy" id="132908"/>
    <lineage>
        <taxon>Eukaryota</taxon>
        <taxon>Metazoa</taxon>
        <taxon>Chordata</taxon>
        <taxon>Craniata</taxon>
        <taxon>Vertebrata</taxon>
        <taxon>Euteleostomi</taxon>
        <taxon>Mammalia</taxon>
        <taxon>Eutheria</taxon>
        <taxon>Laurasiatheria</taxon>
        <taxon>Chiroptera</taxon>
        <taxon>Yinpterochiroptera</taxon>
        <taxon>Pteropodoidea</taxon>
        <taxon>Pteropodidae</taxon>
        <taxon>Pteropodinae</taxon>
        <taxon>Pteropus</taxon>
    </lineage>
</organism>
<sequence length="538" mass="61168">MKVLRFNHIFFRSFVRFNGASQLVLTFLLIPGCLTSDFIAPPFLSNDSFLWIWNAPTESCATKFKVQVDLSLFSLIGTPKKDTIGQPIILFYVDRLGLYPYIEKNGTDVNGGLPQVVNLEGHLNKAKNDIPYYIPKDDVGLAVIDWEEWRPLWARNWKPKDIYRNKSIQLVQQQNSQLSVAEATNLAKQNFETAGKTMMLETLKLGKSLRPKRLWGYYLFPDCYNHHYTKPNYNGSCFFIEKKRNDELGWLWSQSTALFPSIYLNSYLRSSPLTALFVRNRVQEAIRVSKASNAKSPLPVFIYTRPVFTDKSSQYLGQDDLVNTLGETVALGVSGIIMWGSLNLSQNLDSCNKLQNYVKTTLNPYIINITLAAKMCSQVFCQEQGLCVRKNWNSLDYLHLNPMSLAIETEQNGKFKIKGKPTLEDLKEFSEKFHCRCYVNTSCAKKVNLKGTHTINVCASEGVCINATLKSENEIFHSNLPQMHFHGHQDSIFNQTPVQCDVDDDGCEPNGGRSTFLVAIEKASWGPNEIILELKLED</sequence>
<dbReference type="AlphaFoldDB" id="A0A6P3Q1M8"/>
<dbReference type="PIRSF" id="PIRSF038193">
    <property type="entry name" value="Hyaluronidase"/>
    <property type="match status" value="1"/>
</dbReference>
<dbReference type="PANTHER" id="PTHR11769">
    <property type="entry name" value="HYALURONIDASE"/>
    <property type="match status" value="1"/>
</dbReference>
<dbReference type="EC" id="3.2.1.35" evidence="13 17"/>
<evidence type="ECO:0000256" key="5">
    <source>
        <dbReference type="ARBA" id="ARBA00022622"/>
    </source>
</evidence>
<evidence type="ECO:0000256" key="3">
    <source>
        <dbReference type="ARBA" id="ARBA00008871"/>
    </source>
</evidence>
<protein>
    <recommendedName>
        <fullName evidence="13 17">Hyaluronidase</fullName>
        <ecNumber evidence="13 17">3.2.1.35</ecNumber>
    </recommendedName>
</protein>
<evidence type="ECO:0000256" key="12">
    <source>
        <dbReference type="ARBA" id="ARBA00023295"/>
    </source>
</evidence>
<evidence type="ECO:0000256" key="10">
    <source>
        <dbReference type="ARBA" id="ARBA00023180"/>
    </source>
</evidence>
<evidence type="ECO:0000256" key="6">
    <source>
        <dbReference type="ARBA" id="ARBA00022729"/>
    </source>
</evidence>
<dbReference type="GlyCosmos" id="A0A6P3Q1M8">
    <property type="glycosylation" value="1 site, No reported glycans"/>
</dbReference>
<dbReference type="GO" id="GO:0007342">
    <property type="term" value="P:fusion of sperm to egg plasma membrane involved in single fertilization"/>
    <property type="evidence" value="ECO:0007669"/>
    <property type="project" value="InterPro"/>
</dbReference>
<dbReference type="PRINTS" id="PR00848">
    <property type="entry name" value="SPERMPH20"/>
</dbReference>
<feature type="active site" description="Proton donor" evidence="14">
    <location>
        <position position="147"/>
    </location>
</feature>
<dbReference type="GeneID" id="105290226"/>
<evidence type="ECO:0000256" key="7">
    <source>
        <dbReference type="ARBA" id="ARBA00022801"/>
    </source>
</evidence>
<feature type="disulfide bond" evidence="16">
    <location>
        <begin position="376"/>
        <end position="387"/>
    </location>
</feature>
<keyword evidence="9 16" id="KW-1015">Disulfide bond</keyword>
<dbReference type="SUPFAM" id="SSF51445">
    <property type="entry name" value="(Trans)glycosidases"/>
    <property type="match status" value="1"/>
</dbReference>
<dbReference type="GO" id="GO:0004415">
    <property type="term" value="F:hyalurononglucosaminidase activity"/>
    <property type="evidence" value="ECO:0007669"/>
    <property type="project" value="UniProtKB-UniRule"/>
</dbReference>
<dbReference type="OrthoDB" id="5796153at2759"/>
<evidence type="ECO:0000256" key="1">
    <source>
        <dbReference type="ARBA" id="ARBA00000251"/>
    </source>
</evidence>
<evidence type="ECO:0000256" key="2">
    <source>
        <dbReference type="ARBA" id="ARBA00004609"/>
    </source>
</evidence>
<dbReference type="InterPro" id="IPR013785">
    <property type="entry name" value="Aldolase_TIM"/>
</dbReference>
<name>A0A6P3Q1M8_PTEVA</name>
<dbReference type="GO" id="GO:0030214">
    <property type="term" value="P:hyaluronan catabolic process"/>
    <property type="evidence" value="ECO:0007669"/>
    <property type="project" value="TreeGrafter"/>
</dbReference>
<evidence type="ECO:0000256" key="11">
    <source>
        <dbReference type="ARBA" id="ARBA00023288"/>
    </source>
</evidence>
<proteinExistence type="inferred from homology"/>
<dbReference type="Gene3D" id="3.20.20.70">
    <property type="entry name" value="Aldolase class I"/>
    <property type="match status" value="1"/>
</dbReference>
<dbReference type="GO" id="GO:0005886">
    <property type="term" value="C:plasma membrane"/>
    <property type="evidence" value="ECO:0007669"/>
    <property type="project" value="UniProtKB-SubCell"/>
</dbReference>
<feature type="glycosylation site" description="N-linked (GlcNAc...) asparagine" evidence="15">
    <location>
        <position position="368"/>
    </location>
</feature>
<keyword evidence="18" id="KW-1185">Reference proteome</keyword>
<dbReference type="FunFam" id="3.20.20.70:FF:000065">
    <property type="entry name" value="Hyaluronidase"/>
    <property type="match status" value="1"/>
</dbReference>
<keyword evidence="6" id="KW-0732">Signal</keyword>
<comment type="catalytic activity">
    <reaction evidence="1 13 17">
        <text>Random hydrolysis of (1-&gt;4)-linkages between N-acetyl-beta-D-glucosamine and D-glucuronate residues in hyaluronate.</text>
        <dbReference type="EC" id="3.2.1.35"/>
    </reaction>
</comment>
<feature type="disulfide bond" evidence="16">
    <location>
        <begin position="60"/>
        <end position="351"/>
    </location>
</feature>
<keyword evidence="11" id="KW-0449">Lipoprotein</keyword>
<comment type="subcellular location">
    <subcellularLocation>
        <location evidence="2">Cell membrane</location>
        <topology evidence="2">Lipid-anchor</topology>
        <topology evidence="2">GPI-anchor</topology>
    </subcellularLocation>
</comment>
<dbReference type="RefSeq" id="XP_011355555.1">
    <property type="nucleotide sequence ID" value="XM_011357253.1"/>
</dbReference>
<dbReference type="Proteomes" id="UP000515202">
    <property type="component" value="Unplaced"/>
</dbReference>
<evidence type="ECO:0000256" key="13">
    <source>
        <dbReference type="PIRNR" id="PIRNR038193"/>
    </source>
</evidence>
<accession>A0A6P3Q1M8</accession>
<evidence type="ECO:0000256" key="9">
    <source>
        <dbReference type="ARBA" id="ARBA00023157"/>
    </source>
</evidence>
<dbReference type="InterPro" id="IPR001439">
    <property type="entry name" value="Hyaluronidase_PH20/Hyal5"/>
</dbReference>
<evidence type="ECO:0000313" key="18">
    <source>
        <dbReference type="Proteomes" id="UP000515202"/>
    </source>
</evidence>
<evidence type="ECO:0000256" key="4">
    <source>
        <dbReference type="ARBA" id="ARBA00022475"/>
    </source>
</evidence>
<dbReference type="GO" id="GO:0005975">
    <property type="term" value="P:carbohydrate metabolic process"/>
    <property type="evidence" value="ECO:0007669"/>
    <property type="project" value="UniProtKB-UniRule"/>
</dbReference>
<keyword evidence="4" id="KW-1003">Cell membrane</keyword>
<evidence type="ECO:0000256" key="14">
    <source>
        <dbReference type="PIRSR" id="PIRSR038193-1"/>
    </source>
</evidence>
<evidence type="ECO:0000256" key="8">
    <source>
        <dbReference type="ARBA" id="ARBA00023136"/>
    </source>
</evidence>
<dbReference type="InterPro" id="IPR018155">
    <property type="entry name" value="Hyaluronidase"/>
</dbReference>
<dbReference type="GO" id="GO:0098552">
    <property type="term" value="C:side of membrane"/>
    <property type="evidence" value="ECO:0007669"/>
    <property type="project" value="UniProtKB-KW"/>
</dbReference>
<keyword evidence="5" id="KW-0336">GPI-anchor</keyword>
<evidence type="ECO:0000256" key="16">
    <source>
        <dbReference type="PIRSR" id="PIRSR038193-3"/>
    </source>
</evidence>
<reference evidence="19" key="1">
    <citation type="submission" date="2025-08" db="UniProtKB">
        <authorList>
            <consortium name="RefSeq"/>
        </authorList>
    </citation>
    <scope>IDENTIFICATION</scope>
    <source>
        <tissue evidence="19">Kidney</tissue>
    </source>
</reference>
<comment type="similarity">
    <text evidence="3 13 17">Belongs to the glycosyl hydrolase 56 family.</text>
</comment>
<evidence type="ECO:0000256" key="15">
    <source>
        <dbReference type="PIRSR" id="PIRSR038193-2"/>
    </source>
</evidence>
<feature type="disulfide bond" evidence="16">
    <location>
        <begin position="223"/>
        <end position="237"/>
    </location>
</feature>
<dbReference type="PRINTS" id="PR00846">
    <property type="entry name" value="GLHYDRLASE56"/>
</dbReference>
<feature type="disulfide bond" evidence="16">
    <location>
        <begin position="381"/>
        <end position="435"/>
    </location>
</feature>
<keyword evidence="8" id="KW-0472">Membrane</keyword>
<keyword evidence="12 13" id="KW-0326">Glycosidase</keyword>
<evidence type="ECO:0000256" key="17">
    <source>
        <dbReference type="RuleBase" id="RU610713"/>
    </source>
</evidence>
<dbReference type="Pfam" id="PF01630">
    <property type="entry name" value="Glyco_hydro_56"/>
    <property type="match status" value="1"/>
</dbReference>
<evidence type="ECO:0000313" key="19">
    <source>
        <dbReference type="RefSeq" id="XP_011355555.1"/>
    </source>
</evidence>
<feature type="disulfide bond" evidence="16">
    <location>
        <begin position="437"/>
        <end position="443"/>
    </location>
</feature>
<keyword evidence="10" id="KW-0325">Glycoprotein</keyword>
<dbReference type="GO" id="GO:0001669">
    <property type="term" value="C:acrosomal vesicle"/>
    <property type="evidence" value="ECO:0007669"/>
    <property type="project" value="TreeGrafter"/>
</dbReference>
<dbReference type="CTD" id="6677"/>
<dbReference type="PANTHER" id="PTHR11769:SF20">
    <property type="entry name" value="HYALURONIDASE PH-20"/>
    <property type="match status" value="1"/>
</dbReference>
<dbReference type="PIRSF" id="PIRSF500773">
    <property type="entry name" value="Hyaluronidase_PH20_Hyal5"/>
    <property type="match status" value="1"/>
</dbReference>